<organism evidence="2 3">
    <name type="scientific">Parasutterella secunda</name>
    <dbReference type="NCBI Taxonomy" id="626947"/>
    <lineage>
        <taxon>Bacteria</taxon>
        <taxon>Pseudomonadati</taxon>
        <taxon>Pseudomonadota</taxon>
        <taxon>Betaproteobacteria</taxon>
        <taxon>Burkholderiales</taxon>
        <taxon>Sutterellaceae</taxon>
        <taxon>Parasutterella</taxon>
    </lineage>
</organism>
<keyword evidence="3" id="KW-1185">Reference proteome</keyword>
<dbReference type="EMBL" id="JACJKX010000012">
    <property type="protein sequence ID" value="MBM6929000.1"/>
    <property type="molecule type" value="Genomic_DNA"/>
</dbReference>
<sequence>MNKDFVVDNFAAPGTQWYAVKDPYESDLAQDPTLTRSRVTKSEANRNRRQTRQTQKDSPYLQVSLQHNKTYQKKLKDILK</sequence>
<dbReference type="Proteomes" id="UP000777002">
    <property type="component" value="Unassembled WGS sequence"/>
</dbReference>
<evidence type="ECO:0000256" key="1">
    <source>
        <dbReference type="SAM" id="MobiDB-lite"/>
    </source>
</evidence>
<name>A0ABS2GT32_9BURK</name>
<comment type="caution">
    <text evidence="2">The sequence shown here is derived from an EMBL/GenBank/DDBJ whole genome shotgun (WGS) entry which is preliminary data.</text>
</comment>
<reference evidence="2 3" key="1">
    <citation type="journal article" date="2021" name="Sci. Rep.">
        <title>The distribution of antibiotic resistance genes in chicken gut microbiota commensals.</title>
        <authorList>
            <person name="Juricova H."/>
            <person name="Matiasovicova J."/>
            <person name="Kubasova T."/>
            <person name="Cejkova D."/>
            <person name="Rychlik I."/>
        </authorList>
    </citation>
    <scope>NUCLEOTIDE SEQUENCE [LARGE SCALE GENOMIC DNA]</scope>
    <source>
        <strain evidence="2 3">An562</strain>
    </source>
</reference>
<protein>
    <submittedName>
        <fullName evidence="2">Uncharacterized protein</fullName>
    </submittedName>
</protein>
<gene>
    <name evidence="2" type="ORF">H5985_06945</name>
</gene>
<evidence type="ECO:0000313" key="2">
    <source>
        <dbReference type="EMBL" id="MBM6929000.1"/>
    </source>
</evidence>
<feature type="region of interest" description="Disordered" evidence="1">
    <location>
        <begin position="29"/>
        <end position="66"/>
    </location>
</feature>
<accession>A0ABS2GT32</accession>
<evidence type="ECO:0000313" key="3">
    <source>
        <dbReference type="Proteomes" id="UP000777002"/>
    </source>
</evidence>
<dbReference type="RefSeq" id="WP_205050589.1">
    <property type="nucleotide sequence ID" value="NZ_JACJKX010000012.1"/>
</dbReference>
<proteinExistence type="predicted"/>